<protein>
    <submittedName>
        <fullName evidence="1">Zinc finger protein</fullName>
    </submittedName>
</protein>
<gene>
    <name evidence="1" type="ORF">PoB_006728800</name>
</gene>
<evidence type="ECO:0000313" key="1">
    <source>
        <dbReference type="EMBL" id="GFO40783.1"/>
    </source>
</evidence>
<name>A0AAV4D962_9GAST</name>
<dbReference type="EMBL" id="BLXT01007636">
    <property type="protein sequence ID" value="GFO40783.1"/>
    <property type="molecule type" value="Genomic_DNA"/>
</dbReference>
<proteinExistence type="predicted"/>
<accession>A0AAV4D962</accession>
<dbReference type="Proteomes" id="UP000735302">
    <property type="component" value="Unassembled WGS sequence"/>
</dbReference>
<comment type="caution">
    <text evidence="1">The sequence shown here is derived from an EMBL/GenBank/DDBJ whole genome shotgun (WGS) entry which is preliminary data.</text>
</comment>
<evidence type="ECO:0000313" key="2">
    <source>
        <dbReference type="Proteomes" id="UP000735302"/>
    </source>
</evidence>
<reference evidence="1 2" key="1">
    <citation type="journal article" date="2021" name="Elife">
        <title>Chloroplast acquisition without the gene transfer in kleptoplastic sea slugs, Plakobranchus ocellatus.</title>
        <authorList>
            <person name="Maeda T."/>
            <person name="Takahashi S."/>
            <person name="Yoshida T."/>
            <person name="Shimamura S."/>
            <person name="Takaki Y."/>
            <person name="Nagai Y."/>
            <person name="Toyoda A."/>
            <person name="Suzuki Y."/>
            <person name="Arimoto A."/>
            <person name="Ishii H."/>
            <person name="Satoh N."/>
            <person name="Nishiyama T."/>
            <person name="Hasebe M."/>
            <person name="Maruyama T."/>
            <person name="Minagawa J."/>
            <person name="Obokata J."/>
            <person name="Shigenobu S."/>
        </authorList>
    </citation>
    <scope>NUCLEOTIDE SEQUENCE [LARGE SCALE GENOMIC DNA]</scope>
</reference>
<keyword evidence="2" id="KW-1185">Reference proteome</keyword>
<dbReference type="AlphaFoldDB" id="A0AAV4D962"/>
<sequence length="222" mass="25108">MLQLASRKAVPVETKCSWAILTGEIGVREANGMKDTGGEGFVLRKGVVEKGQLTRESCLLIRIKNTALLAEKAEVNLRTPYLCGEVKALCIPDASYDVIVGRVRGPEDPDMSVMELADVKSCYGYVLNLWEWLDDTLKITREELQKIQSKQKHYYDRLVRQGKFCLGGKVLILLLTESNKLLEQIDVRSTFGVNDYCINVKRKEKTCTQAMKNRRIVALSRH</sequence>
<organism evidence="1 2">
    <name type="scientific">Plakobranchus ocellatus</name>
    <dbReference type="NCBI Taxonomy" id="259542"/>
    <lineage>
        <taxon>Eukaryota</taxon>
        <taxon>Metazoa</taxon>
        <taxon>Spiralia</taxon>
        <taxon>Lophotrochozoa</taxon>
        <taxon>Mollusca</taxon>
        <taxon>Gastropoda</taxon>
        <taxon>Heterobranchia</taxon>
        <taxon>Euthyneura</taxon>
        <taxon>Panpulmonata</taxon>
        <taxon>Sacoglossa</taxon>
        <taxon>Placobranchoidea</taxon>
        <taxon>Plakobranchidae</taxon>
        <taxon>Plakobranchus</taxon>
    </lineage>
</organism>